<dbReference type="PROSITE" id="PS00189">
    <property type="entry name" value="LIPOYL"/>
    <property type="match status" value="1"/>
</dbReference>
<dbReference type="Proteomes" id="UP000009222">
    <property type="component" value="Chromosome"/>
</dbReference>
<reference evidence="10 11" key="2">
    <citation type="journal article" date="2011" name="ISME J.">
        <title>RNA-seq reveals cooperative metabolic interactions between two termite-gut spirochete species in co-culture.</title>
        <authorList>
            <person name="Rosenthal A.Z."/>
            <person name="Matson E.G."/>
            <person name="Eldar A."/>
            <person name="Leadbetter J.R."/>
        </authorList>
    </citation>
    <scope>NUCLEOTIDE SEQUENCE [LARGE SCALE GENOMIC DNA]</scope>
    <source>
        <strain evidence="11">ATCC BAA-888 / DSM 13862 / ZAS-9</strain>
    </source>
</reference>
<dbReference type="PANTHER" id="PTHR43178:SF5">
    <property type="entry name" value="LIPOAMIDE ACYLTRANSFERASE COMPONENT OF BRANCHED-CHAIN ALPHA-KETO ACID DEHYDROGENASE COMPLEX, MITOCHONDRIAL"/>
    <property type="match status" value="1"/>
</dbReference>
<feature type="domain" description="Lipoyl-binding" evidence="8">
    <location>
        <begin position="2"/>
        <end position="77"/>
    </location>
</feature>
<dbReference type="AlphaFoldDB" id="F5Y7S9"/>
<name>F5Y7S9_LEAAZ</name>
<evidence type="ECO:0000259" key="8">
    <source>
        <dbReference type="PROSITE" id="PS50968"/>
    </source>
</evidence>
<dbReference type="Pfam" id="PF02817">
    <property type="entry name" value="E3_binding"/>
    <property type="match status" value="1"/>
</dbReference>
<dbReference type="Gene3D" id="3.30.559.10">
    <property type="entry name" value="Chloramphenicol acetyltransferase-like domain"/>
    <property type="match status" value="1"/>
</dbReference>
<dbReference type="SUPFAM" id="SSF47005">
    <property type="entry name" value="Peripheral subunit-binding domain of 2-oxo acid dehydrogenase complex"/>
    <property type="match status" value="1"/>
</dbReference>
<dbReference type="Gene3D" id="2.40.50.100">
    <property type="match status" value="1"/>
</dbReference>
<dbReference type="InterPro" id="IPR001078">
    <property type="entry name" value="2-oxoacid_DH_actylTfrase"/>
</dbReference>
<gene>
    <name evidence="10" type="ordered locus">TREAZ_3439</name>
</gene>
<dbReference type="STRING" id="545695.TREAZ_3439"/>
<dbReference type="SUPFAM" id="SSF52777">
    <property type="entry name" value="CoA-dependent acyltransferases"/>
    <property type="match status" value="1"/>
</dbReference>
<dbReference type="KEGG" id="taz:TREAZ_3439"/>
<sequence>MAHVLIMPRQGNTVESCIIGEWKVKEGDTVQADTPVCVVETDKATFEVPSGASGTVLKIFHSQGDDVPVLQPIMVVGNPGENWEAAVPGGASAASAAQAAPAAASGATSAALAVSVPAVEAVQAPAPQTEGHLAASPRAKKLADAEAVDIRTLGGSGPGGRIIEVDVAAALAARPPLTEAAKDELRKRIAVGLPAGTAGQGTGIGGRFTLGDLASGGAGSGAVVGTSPPAASSAAPAPGGFTDIPIKGIRKVIADQMMNSHTNTAAFTLNTSASVVNLQKLRARFKASDPELGLSKITLNDLVLFAASRVLPLYTYMNAHRLDGVVRAYNDVQLGVAVSTPRGLMVPVMRNADKLSLVQISQKARELAEACRSGSISPDDLHGSTFTVTNLGNTGIESFSPVINIPEVAIMGVCGISPKAAETSPGVYEILPHLGLSLTIDHAVVDGAPAAEFLKAFAGAIRDIDIWVAK</sequence>
<evidence type="ECO:0000256" key="7">
    <source>
        <dbReference type="RuleBase" id="RU003423"/>
    </source>
</evidence>
<dbReference type="OrthoDB" id="9805770at2"/>
<evidence type="ECO:0000256" key="5">
    <source>
        <dbReference type="ARBA" id="ARBA00022823"/>
    </source>
</evidence>
<dbReference type="InterPro" id="IPR000089">
    <property type="entry name" value="Biotin_lipoyl"/>
</dbReference>
<protein>
    <recommendedName>
        <fullName evidence="7">Dihydrolipoamide acetyltransferase component of pyruvate dehydrogenase complex</fullName>
        <ecNumber evidence="7">2.3.1.-</ecNumber>
    </recommendedName>
</protein>
<dbReference type="CDD" id="cd06849">
    <property type="entry name" value="lipoyl_domain"/>
    <property type="match status" value="1"/>
</dbReference>
<dbReference type="PROSITE" id="PS50968">
    <property type="entry name" value="BIOTINYL_LIPOYL"/>
    <property type="match status" value="1"/>
</dbReference>
<keyword evidence="11" id="KW-1185">Reference proteome</keyword>
<dbReference type="RefSeq" id="WP_015712133.1">
    <property type="nucleotide sequence ID" value="NC_015577.1"/>
</dbReference>
<comment type="subunit">
    <text evidence="3">Forms a 24-polypeptide structural core with octahedral symmetry.</text>
</comment>
<dbReference type="eggNOG" id="COG0508">
    <property type="taxonomic scope" value="Bacteria"/>
</dbReference>
<dbReference type="PANTHER" id="PTHR43178">
    <property type="entry name" value="DIHYDROLIPOAMIDE ACETYLTRANSFERASE COMPONENT OF PYRUVATE DEHYDROGENASE COMPLEX"/>
    <property type="match status" value="1"/>
</dbReference>
<feature type="domain" description="Peripheral subunit-binding (PSBD)" evidence="9">
    <location>
        <begin position="134"/>
        <end position="171"/>
    </location>
</feature>
<evidence type="ECO:0000256" key="6">
    <source>
        <dbReference type="ARBA" id="ARBA00023315"/>
    </source>
</evidence>
<dbReference type="Gene3D" id="4.10.320.10">
    <property type="entry name" value="E3-binding domain"/>
    <property type="match status" value="1"/>
</dbReference>
<dbReference type="InterPro" id="IPR004167">
    <property type="entry name" value="PSBD"/>
</dbReference>
<dbReference type="InParanoid" id="F5Y7S9"/>
<dbReference type="Pfam" id="PF00364">
    <property type="entry name" value="Biotin_lipoyl"/>
    <property type="match status" value="1"/>
</dbReference>
<dbReference type="InterPro" id="IPR036625">
    <property type="entry name" value="E3-bd_dom_sf"/>
</dbReference>
<evidence type="ECO:0000259" key="9">
    <source>
        <dbReference type="PROSITE" id="PS51826"/>
    </source>
</evidence>
<dbReference type="InterPro" id="IPR011053">
    <property type="entry name" value="Single_hybrid_motif"/>
</dbReference>
<dbReference type="GO" id="GO:0031405">
    <property type="term" value="F:lipoic acid binding"/>
    <property type="evidence" value="ECO:0007669"/>
    <property type="project" value="TreeGrafter"/>
</dbReference>
<dbReference type="PROSITE" id="PS51826">
    <property type="entry name" value="PSBD"/>
    <property type="match status" value="1"/>
</dbReference>
<keyword evidence="5 7" id="KW-0450">Lipoyl</keyword>
<keyword evidence="6 7" id="KW-0012">Acyltransferase</keyword>
<dbReference type="SUPFAM" id="SSF51230">
    <property type="entry name" value="Single hybrid motif"/>
    <property type="match status" value="1"/>
</dbReference>
<evidence type="ECO:0000313" key="10">
    <source>
        <dbReference type="EMBL" id="AEF81923.1"/>
    </source>
</evidence>
<dbReference type="GO" id="GO:0005737">
    <property type="term" value="C:cytoplasm"/>
    <property type="evidence" value="ECO:0007669"/>
    <property type="project" value="TreeGrafter"/>
</dbReference>
<proteinExistence type="inferred from homology"/>
<keyword evidence="4 7" id="KW-0808">Transferase</keyword>
<dbReference type="GO" id="GO:0016407">
    <property type="term" value="F:acetyltransferase activity"/>
    <property type="evidence" value="ECO:0007669"/>
    <property type="project" value="TreeGrafter"/>
</dbReference>
<evidence type="ECO:0000256" key="2">
    <source>
        <dbReference type="ARBA" id="ARBA00007317"/>
    </source>
</evidence>
<evidence type="ECO:0000256" key="1">
    <source>
        <dbReference type="ARBA" id="ARBA00001938"/>
    </source>
</evidence>
<evidence type="ECO:0000256" key="4">
    <source>
        <dbReference type="ARBA" id="ARBA00022679"/>
    </source>
</evidence>
<dbReference type="InterPro" id="IPR050743">
    <property type="entry name" value="2-oxoacid_DH_E2_comp"/>
</dbReference>
<evidence type="ECO:0000313" key="11">
    <source>
        <dbReference type="Proteomes" id="UP000009222"/>
    </source>
</evidence>
<dbReference type="InterPro" id="IPR023213">
    <property type="entry name" value="CAT-like_dom_sf"/>
</dbReference>
<evidence type="ECO:0000256" key="3">
    <source>
        <dbReference type="ARBA" id="ARBA00011484"/>
    </source>
</evidence>
<dbReference type="FunCoup" id="F5Y7S9">
    <property type="interactions" value="265"/>
</dbReference>
<accession>F5Y7S9</accession>
<dbReference type="EMBL" id="CP001841">
    <property type="protein sequence ID" value="AEF81923.1"/>
    <property type="molecule type" value="Genomic_DNA"/>
</dbReference>
<dbReference type="EC" id="2.3.1.-" evidence="7"/>
<organism evidence="10 11">
    <name type="scientific">Leadbettera azotonutricia (strain ATCC BAA-888 / DSM 13862 / ZAS-9)</name>
    <name type="common">Treponema azotonutricium</name>
    <dbReference type="NCBI Taxonomy" id="545695"/>
    <lineage>
        <taxon>Bacteria</taxon>
        <taxon>Pseudomonadati</taxon>
        <taxon>Spirochaetota</taxon>
        <taxon>Spirochaetia</taxon>
        <taxon>Spirochaetales</taxon>
        <taxon>Breznakiellaceae</taxon>
        <taxon>Leadbettera</taxon>
    </lineage>
</organism>
<comment type="cofactor">
    <cofactor evidence="1 7">
        <name>(R)-lipoate</name>
        <dbReference type="ChEBI" id="CHEBI:83088"/>
    </cofactor>
</comment>
<dbReference type="InterPro" id="IPR003016">
    <property type="entry name" value="2-oxoA_DH_lipoyl-BS"/>
</dbReference>
<dbReference type="HOGENOM" id="CLU_016733_10_2_12"/>
<reference evidence="11" key="1">
    <citation type="submission" date="2009-12" db="EMBL/GenBank/DDBJ databases">
        <title>Complete sequence of Treponema azotonutricium strain ZAS-9.</title>
        <authorList>
            <person name="Tetu S.G."/>
            <person name="Matson E."/>
            <person name="Ren Q."/>
            <person name="Seshadri R."/>
            <person name="Elbourne L."/>
            <person name="Hassan K.A."/>
            <person name="Durkin A."/>
            <person name="Radune D."/>
            <person name="Mohamoud Y."/>
            <person name="Shay R."/>
            <person name="Jin S."/>
            <person name="Zhang X."/>
            <person name="Lucey K."/>
            <person name="Ballor N.R."/>
            <person name="Ottesen E."/>
            <person name="Rosenthal R."/>
            <person name="Allen A."/>
            <person name="Leadbetter J.R."/>
            <person name="Paulsen I.T."/>
        </authorList>
    </citation>
    <scope>NUCLEOTIDE SEQUENCE [LARGE SCALE GENOMIC DNA]</scope>
    <source>
        <strain evidence="11">ATCC BAA-888 / DSM 13862 / ZAS-9</strain>
    </source>
</reference>
<dbReference type="Pfam" id="PF00198">
    <property type="entry name" value="2-oxoacid_dh"/>
    <property type="match status" value="1"/>
</dbReference>
<comment type="similarity">
    <text evidence="2 7">Belongs to the 2-oxoacid dehydrogenase family.</text>
</comment>